<evidence type="ECO:0008006" key="5">
    <source>
        <dbReference type="Google" id="ProtNLM"/>
    </source>
</evidence>
<reference evidence="3 4" key="2">
    <citation type="submission" date="2019-02" db="EMBL/GenBank/DDBJ databases">
        <title>'Lichenibacterium ramalinii' gen. nov. sp. nov., 'Lichenibacterium minor' gen. nov. sp. nov.</title>
        <authorList>
            <person name="Pankratov T."/>
        </authorList>
    </citation>
    <scope>NUCLEOTIDE SEQUENCE [LARGE SCALE GENOMIC DNA]</scope>
    <source>
        <strain evidence="3 4">RmlP026</strain>
    </source>
</reference>
<feature type="chain" id="PRO_5020494374" description="Cell envelope biogenesis protein TolA" evidence="2">
    <location>
        <begin position="20"/>
        <end position="89"/>
    </location>
</feature>
<gene>
    <name evidence="3" type="ORF">D3273_10340</name>
</gene>
<organism evidence="3 4">
    <name type="scientific">Lichenibacterium minor</name>
    <dbReference type="NCBI Taxonomy" id="2316528"/>
    <lineage>
        <taxon>Bacteria</taxon>
        <taxon>Pseudomonadati</taxon>
        <taxon>Pseudomonadota</taxon>
        <taxon>Alphaproteobacteria</taxon>
        <taxon>Hyphomicrobiales</taxon>
        <taxon>Lichenihabitantaceae</taxon>
        <taxon>Lichenibacterium</taxon>
    </lineage>
</organism>
<evidence type="ECO:0000256" key="2">
    <source>
        <dbReference type="SAM" id="SignalP"/>
    </source>
</evidence>
<proteinExistence type="predicted"/>
<evidence type="ECO:0000256" key="1">
    <source>
        <dbReference type="SAM" id="MobiDB-lite"/>
    </source>
</evidence>
<dbReference type="Proteomes" id="UP000290759">
    <property type="component" value="Unassembled WGS sequence"/>
</dbReference>
<feature type="region of interest" description="Disordered" evidence="1">
    <location>
        <begin position="37"/>
        <end position="89"/>
    </location>
</feature>
<evidence type="ECO:0000313" key="4">
    <source>
        <dbReference type="Proteomes" id="UP000290759"/>
    </source>
</evidence>
<protein>
    <recommendedName>
        <fullName evidence="5">Cell envelope biogenesis protein TolA</fullName>
    </recommendedName>
</protein>
<dbReference type="RefSeq" id="WP_129226197.1">
    <property type="nucleotide sequence ID" value="NZ_QYBB01000009.1"/>
</dbReference>
<comment type="caution">
    <text evidence="3">The sequence shown here is derived from an EMBL/GenBank/DDBJ whole genome shotgun (WGS) entry which is preliminary data.</text>
</comment>
<feature type="signal peptide" evidence="2">
    <location>
        <begin position="1"/>
        <end position="19"/>
    </location>
</feature>
<accession>A0A4V1RUR9</accession>
<sequence>MRPLALAAALMLAACPAFAQANANLAPGGIVDGAKATVNDAEGTAPDGRPAPGGRQGEGKQSATQGSKMVKQGATGAEPPSGEEKPEKP</sequence>
<dbReference type="EMBL" id="QYBB01000009">
    <property type="protein sequence ID" value="RYC32114.1"/>
    <property type="molecule type" value="Genomic_DNA"/>
</dbReference>
<dbReference type="AlphaFoldDB" id="A0A4V1RUR9"/>
<reference evidence="3 4" key="1">
    <citation type="submission" date="2018-12" db="EMBL/GenBank/DDBJ databases">
        <authorList>
            <person name="Grouzdev D.S."/>
            <person name="Krutkina M.S."/>
        </authorList>
    </citation>
    <scope>NUCLEOTIDE SEQUENCE [LARGE SCALE GENOMIC DNA]</scope>
    <source>
        <strain evidence="3 4">RmlP026</strain>
    </source>
</reference>
<name>A0A4V1RUR9_9HYPH</name>
<evidence type="ECO:0000313" key="3">
    <source>
        <dbReference type="EMBL" id="RYC32114.1"/>
    </source>
</evidence>
<keyword evidence="4" id="KW-1185">Reference proteome</keyword>
<keyword evidence="2" id="KW-0732">Signal</keyword>
<dbReference type="PROSITE" id="PS51257">
    <property type="entry name" value="PROKAR_LIPOPROTEIN"/>
    <property type="match status" value="1"/>
</dbReference>